<dbReference type="GO" id="GO:0005739">
    <property type="term" value="C:mitochondrion"/>
    <property type="evidence" value="ECO:0007669"/>
    <property type="project" value="TreeGrafter"/>
</dbReference>
<dbReference type="EMBL" id="BLXT01003136">
    <property type="protein sequence ID" value="GFO00632.1"/>
    <property type="molecule type" value="Genomic_DNA"/>
</dbReference>
<dbReference type="GO" id="GO:0016491">
    <property type="term" value="F:oxidoreductase activity"/>
    <property type="evidence" value="ECO:0007669"/>
    <property type="project" value="TreeGrafter"/>
</dbReference>
<dbReference type="PANTHER" id="PTHR43677">
    <property type="entry name" value="SHORT-CHAIN DEHYDROGENASE/REDUCTASE"/>
    <property type="match status" value="1"/>
</dbReference>
<reference evidence="1 2" key="1">
    <citation type="journal article" date="2021" name="Elife">
        <title>Chloroplast acquisition without the gene transfer in kleptoplastic sea slugs, Plakobranchus ocellatus.</title>
        <authorList>
            <person name="Maeda T."/>
            <person name="Takahashi S."/>
            <person name="Yoshida T."/>
            <person name="Shimamura S."/>
            <person name="Takaki Y."/>
            <person name="Nagai Y."/>
            <person name="Toyoda A."/>
            <person name="Suzuki Y."/>
            <person name="Arimoto A."/>
            <person name="Ishii H."/>
            <person name="Satoh N."/>
            <person name="Nishiyama T."/>
            <person name="Hasebe M."/>
            <person name="Maruyama T."/>
            <person name="Minagawa J."/>
            <person name="Obokata J."/>
            <person name="Shigenobu S."/>
        </authorList>
    </citation>
    <scope>NUCLEOTIDE SEQUENCE [LARGE SCALE GENOMIC DNA]</scope>
</reference>
<dbReference type="Gene3D" id="3.90.180.10">
    <property type="entry name" value="Medium-chain alcohol dehydrogenases, catalytic domain"/>
    <property type="match status" value="1"/>
</dbReference>
<dbReference type="Gene3D" id="3.40.50.720">
    <property type="entry name" value="NAD(P)-binding Rossmann-like Domain"/>
    <property type="match status" value="2"/>
</dbReference>
<dbReference type="InterPro" id="IPR036291">
    <property type="entry name" value="NAD(P)-bd_dom_sf"/>
</dbReference>
<gene>
    <name evidence="1" type="ORF">PoB_002713700</name>
</gene>
<dbReference type="AlphaFoldDB" id="A0AAV4A167"/>
<proteinExistence type="predicted"/>
<evidence type="ECO:0000313" key="2">
    <source>
        <dbReference type="Proteomes" id="UP000735302"/>
    </source>
</evidence>
<dbReference type="SUPFAM" id="SSF50129">
    <property type="entry name" value="GroES-like"/>
    <property type="match status" value="1"/>
</dbReference>
<dbReference type="Proteomes" id="UP000735302">
    <property type="component" value="Unassembled WGS sequence"/>
</dbReference>
<comment type="caution">
    <text evidence="1">The sequence shown here is derived from an EMBL/GenBank/DDBJ whole genome shotgun (WGS) entry which is preliminary data.</text>
</comment>
<sequence>MAAPVIPPTMKQIQVVKVVNNFREATKIVEVPTPRTKIKQIPYDQCVGNCTHGRHIHPPLKRPPFGAGIEAIGEIVATGPSTTRKIGETVAYHSYHCFGEYAVAEERYTKIIPSCEDPVYGAFYVSGATACGAFDKNGFNVAYECVGNELLDICLQNVAQMGKIVSIGTIGVYQKKEHVMGQATSLPMPYAVQPVLPLSLVSPTLISLRPINFASLTSLIHDHFITPDLLCFSH</sequence>
<organism evidence="1 2">
    <name type="scientific">Plakobranchus ocellatus</name>
    <dbReference type="NCBI Taxonomy" id="259542"/>
    <lineage>
        <taxon>Eukaryota</taxon>
        <taxon>Metazoa</taxon>
        <taxon>Spiralia</taxon>
        <taxon>Lophotrochozoa</taxon>
        <taxon>Mollusca</taxon>
        <taxon>Gastropoda</taxon>
        <taxon>Heterobranchia</taxon>
        <taxon>Euthyneura</taxon>
        <taxon>Panpulmonata</taxon>
        <taxon>Sacoglossa</taxon>
        <taxon>Placobranchoidea</taxon>
        <taxon>Plakobranchidae</taxon>
        <taxon>Plakobranchus</taxon>
    </lineage>
</organism>
<keyword evidence="2" id="KW-1185">Reference proteome</keyword>
<name>A0AAV4A167_9GAST</name>
<protein>
    <submittedName>
        <fullName evidence="1">Zinc binding alcohol dehydrogenase domain containing 2</fullName>
    </submittedName>
</protein>
<evidence type="ECO:0000313" key="1">
    <source>
        <dbReference type="EMBL" id="GFO00632.1"/>
    </source>
</evidence>
<dbReference type="InterPro" id="IPR051397">
    <property type="entry name" value="Zn-ADH-like_protein"/>
</dbReference>
<dbReference type="PANTHER" id="PTHR43677:SF3">
    <property type="entry name" value="PROSTAGLANDIN REDUCTASE 3"/>
    <property type="match status" value="1"/>
</dbReference>
<accession>A0AAV4A167</accession>
<dbReference type="InterPro" id="IPR011032">
    <property type="entry name" value="GroES-like_sf"/>
</dbReference>
<dbReference type="SUPFAM" id="SSF51735">
    <property type="entry name" value="NAD(P)-binding Rossmann-fold domains"/>
    <property type="match status" value="1"/>
</dbReference>